<feature type="region of interest" description="Disordered" evidence="5">
    <location>
        <begin position="782"/>
        <end position="805"/>
    </location>
</feature>
<dbReference type="Gene3D" id="1.20.1560.10">
    <property type="entry name" value="ABC transporter type 1, transmembrane domain"/>
    <property type="match status" value="1"/>
</dbReference>
<feature type="transmembrane region" description="Helical" evidence="6">
    <location>
        <begin position="279"/>
        <end position="300"/>
    </location>
</feature>
<name>A0A2S9XJT5_9BACT</name>
<keyword evidence="2 6" id="KW-0812">Transmembrane</keyword>
<dbReference type="GO" id="GO:0005886">
    <property type="term" value="C:plasma membrane"/>
    <property type="evidence" value="ECO:0007669"/>
    <property type="project" value="UniProtKB-SubCell"/>
</dbReference>
<dbReference type="GO" id="GO:0015421">
    <property type="term" value="F:ABC-type oligopeptide transporter activity"/>
    <property type="evidence" value="ECO:0007669"/>
    <property type="project" value="TreeGrafter"/>
</dbReference>
<reference evidence="8 9" key="1">
    <citation type="submission" date="2018-03" db="EMBL/GenBank/DDBJ databases">
        <title>Draft Genome Sequences of the Obligatory Marine Myxobacteria Enhygromyxa salina SWB005.</title>
        <authorList>
            <person name="Poehlein A."/>
            <person name="Moghaddam J.A."/>
            <person name="Harms H."/>
            <person name="Alanjari M."/>
            <person name="Koenig G.M."/>
            <person name="Daniel R."/>
            <person name="Schaeberle T.F."/>
        </authorList>
    </citation>
    <scope>NUCLEOTIDE SEQUENCE [LARGE SCALE GENOMIC DNA]</scope>
    <source>
        <strain evidence="8 9">SWB005</strain>
    </source>
</reference>
<evidence type="ECO:0000256" key="3">
    <source>
        <dbReference type="ARBA" id="ARBA00022989"/>
    </source>
</evidence>
<dbReference type="InterPro" id="IPR039421">
    <property type="entry name" value="Type_1_exporter"/>
</dbReference>
<evidence type="ECO:0000256" key="1">
    <source>
        <dbReference type="ARBA" id="ARBA00004651"/>
    </source>
</evidence>
<dbReference type="AlphaFoldDB" id="A0A2S9XJT5"/>
<evidence type="ECO:0000313" key="9">
    <source>
        <dbReference type="Proteomes" id="UP000237968"/>
    </source>
</evidence>
<dbReference type="PROSITE" id="PS50929">
    <property type="entry name" value="ABC_TM1F"/>
    <property type="match status" value="1"/>
</dbReference>
<gene>
    <name evidence="8" type="primary">hlyB</name>
    <name evidence="8" type="ORF">ENSA5_46190</name>
</gene>
<sequence>MLELVAHAAGVSLEPRAAWEAAAEGLAGGRGDLLRSLGLAGRGAGLRLGSVAPEALVTGGAPSLTWIPGGRSGRFVVVLGRRGRKLELVVIDESGERRRRMSRGKLDAWLELEFGATELEAPRWLRAEPLLPLASLEARAVVGPEGRLGPLRRLLALARLERADLGVVFVYAVAIGGMSLAVPVAVQALVNTVAFGSVLQPLVVLSLLLALCLGFVAVLRVLQALVVEALQRRLFVDTAADFARRFPRLASEVRREYHAPELANRFFDVLTLQKAGATLLLDGLALALQMAVGMVLLAFYHPILLAFDLALLIAVALVVVVAGRGAVASSLEESKHKYAVAAWLEDLAASPLRFADAGARAFADARAELLIREWLRARGDHFTRLLRQLGGGVGLQAIASTALLGIGGWLVIRRQLTLGQLVAAELVVTAIGAGLGKLGKQLESFYDATASVAKIGKIVDMPLERGGGELLAGAGPLELVARDRQAGTELLALAPGDKLVLVGRSPARSELCDALFGLGDPAQLDLRVDGCALAGLDLEALRADVALVRGVELVAGSILDNLDPRLVPRDKAAIREVLELVGLRERVDALPEGLRSSLLPSGWPLREAEARRLMLAQALLRRPRLLILDGALDGLGLNAEAHARLLDHLFAADAPWTLVVITVSGDLGAERSEVVGPKARVLETTKTVSGDLGAERSEVVGPKARVLETTRTVSGDLGAERSEVVGPKARVLETTKTVSGDLGAERSEVVGPKARVLETTKTVSGDLGAERSEVVGPKARVLETTKTVSGDPQLRGRGDLDPRPS</sequence>
<keyword evidence="9" id="KW-1185">Reference proteome</keyword>
<dbReference type="RefSeq" id="WP_106393880.1">
    <property type="nucleotide sequence ID" value="NZ_PVNK01000200.1"/>
</dbReference>
<feature type="domain" description="ABC transmembrane type-1" evidence="7">
    <location>
        <begin position="167"/>
        <end position="447"/>
    </location>
</feature>
<feature type="transmembrane region" description="Helical" evidence="6">
    <location>
        <begin position="306"/>
        <end position="327"/>
    </location>
</feature>
<keyword evidence="4 6" id="KW-0472">Membrane</keyword>
<evidence type="ECO:0000259" key="7">
    <source>
        <dbReference type="PROSITE" id="PS50929"/>
    </source>
</evidence>
<evidence type="ECO:0000313" key="8">
    <source>
        <dbReference type="EMBL" id="PRP92951.1"/>
    </source>
</evidence>
<dbReference type="OrthoDB" id="311344at2"/>
<dbReference type="GO" id="GO:0005524">
    <property type="term" value="F:ATP binding"/>
    <property type="evidence" value="ECO:0007669"/>
    <property type="project" value="UniProtKB-KW"/>
</dbReference>
<dbReference type="PANTHER" id="PTHR43394">
    <property type="entry name" value="ATP-DEPENDENT PERMEASE MDL1, MITOCHONDRIAL"/>
    <property type="match status" value="1"/>
</dbReference>
<evidence type="ECO:0000256" key="6">
    <source>
        <dbReference type="SAM" id="Phobius"/>
    </source>
</evidence>
<protein>
    <submittedName>
        <fullName evidence="8">Alpha-hemolysin translocation ATP-binding protein HlyB</fullName>
    </submittedName>
</protein>
<dbReference type="PANTHER" id="PTHR43394:SF4">
    <property type="entry name" value="TOXIN SECRETION ABC TRANSPORTER ATP-BINDING PROTEIN"/>
    <property type="match status" value="1"/>
</dbReference>
<dbReference type="Gene3D" id="3.40.50.300">
    <property type="entry name" value="P-loop containing nucleotide triphosphate hydrolases"/>
    <property type="match status" value="1"/>
</dbReference>
<comment type="subcellular location">
    <subcellularLocation>
        <location evidence="1">Cell membrane</location>
        <topology evidence="1">Multi-pass membrane protein</topology>
    </subcellularLocation>
</comment>
<evidence type="ECO:0000256" key="4">
    <source>
        <dbReference type="ARBA" id="ARBA00023136"/>
    </source>
</evidence>
<dbReference type="SUPFAM" id="SSF52540">
    <property type="entry name" value="P-loop containing nucleoside triphosphate hydrolases"/>
    <property type="match status" value="1"/>
</dbReference>
<organism evidence="8 9">
    <name type="scientific">Enhygromyxa salina</name>
    <dbReference type="NCBI Taxonomy" id="215803"/>
    <lineage>
        <taxon>Bacteria</taxon>
        <taxon>Pseudomonadati</taxon>
        <taxon>Myxococcota</taxon>
        <taxon>Polyangia</taxon>
        <taxon>Nannocystales</taxon>
        <taxon>Nannocystaceae</taxon>
        <taxon>Enhygromyxa</taxon>
    </lineage>
</organism>
<comment type="caution">
    <text evidence="8">The sequence shown here is derived from an EMBL/GenBank/DDBJ whole genome shotgun (WGS) entry which is preliminary data.</text>
</comment>
<feature type="compositionally biased region" description="Basic and acidic residues" evidence="5">
    <location>
        <begin position="794"/>
        <end position="805"/>
    </location>
</feature>
<proteinExistence type="predicted"/>
<feature type="transmembrane region" description="Helical" evidence="6">
    <location>
        <begin position="168"/>
        <end position="190"/>
    </location>
</feature>
<dbReference type="EMBL" id="PVNK01000200">
    <property type="protein sequence ID" value="PRP92951.1"/>
    <property type="molecule type" value="Genomic_DNA"/>
</dbReference>
<dbReference type="InterPro" id="IPR027417">
    <property type="entry name" value="P-loop_NTPase"/>
</dbReference>
<evidence type="ECO:0000256" key="5">
    <source>
        <dbReference type="SAM" id="MobiDB-lite"/>
    </source>
</evidence>
<dbReference type="Proteomes" id="UP000237968">
    <property type="component" value="Unassembled WGS sequence"/>
</dbReference>
<dbReference type="InterPro" id="IPR036640">
    <property type="entry name" value="ABC1_TM_sf"/>
</dbReference>
<accession>A0A2S9XJT5</accession>
<dbReference type="InterPro" id="IPR011527">
    <property type="entry name" value="ABC1_TM_dom"/>
</dbReference>
<feature type="transmembrane region" description="Helical" evidence="6">
    <location>
        <begin position="393"/>
        <end position="412"/>
    </location>
</feature>
<keyword evidence="8" id="KW-0067">ATP-binding</keyword>
<keyword evidence="8" id="KW-0547">Nucleotide-binding</keyword>
<dbReference type="SUPFAM" id="SSF90123">
    <property type="entry name" value="ABC transporter transmembrane region"/>
    <property type="match status" value="1"/>
</dbReference>
<keyword evidence="3 6" id="KW-1133">Transmembrane helix</keyword>
<evidence type="ECO:0000256" key="2">
    <source>
        <dbReference type="ARBA" id="ARBA00022692"/>
    </source>
</evidence>
<feature type="transmembrane region" description="Helical" evidence="6">
    <location>
        <begin position="202"/>
        <end position="222"/>
    </location>
</feature>